<evidence type="ECO:0000313" key="1">
    <source>
        <dbReference type="EMBL" id="OXC74203.1"/>
    </source>
</evidence>
<name>A0A226WSX3_CABSO</name>
<organism evidence="1 2">
    <name type="scientific">Caballeronia sordidicola</name>
    <name type="common">Burkholderia sordidicola</name>
    <dbReference type="NCBI Taxonomy" id="196367"/>
    <lineage>
        <taxon>Bacteria</taxon>
        <taxon>Pseudomonadati</taxon>
        <taxon>Pseudomonadota</taxon>
        <taxon>Betaproteobacteria</taxon>
        <taxon>Burkholderiales</taxon>
        <taxon>Burkholderiaceae</taxon>
        <taxon>Caballeronia</taxon>
    </lineage>
</organism>
<sequence length="46" mass="5247">MRESKRIAPAPLHYGATPALSVTLGRVRAKLRVEMSWLRWTLRPSS</sequence>
<reference evidence="2" key="1">
    <citation type="submission" date="2017-01" db="EMBL/GenBank/DDBJ databases">
        <title>Genome Analysis of Deinococcus marmoris KOPRI26562.</title>
        <authorList>
            <person name="Kim J.H."/>
            <person name="Oh H.-M."/>
        </authorList>
    </citation>
    <scope>NUCLEOTIDE SEQUENCE [LARGE SCALE GENOMIC DNA]</scope>
    <source>
        <strain evidence="2">PAMC 26633</strain>
    </source>
</reference>
<dbReference type="Proteomes" id="UP000214720">
    <property type="component" value="Unassembled WGS sequence"/>
</dbReference>
<evidence type="ECO:0000313" key="2">
    <source>
        <dbReference type="Proteomes" id="UP000214720"/>
    </source>
</evidence>
<dbReference type="AlphaFoldDB" id="A0A226WSX3"/>
<comment type="caution">
    <text evidence="1">The sequence shown here is derived from an EMBL/GenBank/DDBJ whole genome shotgun (WGS) entry which is preliminary data.</text>
</comment>
<gene>
    <name evidence="1" type="ORF">BSU04_33310</name>
</gene>
<accession>A0A226WSX3</accession>
<protein>
    <submittedName>
        <fullName evidence="1">Uncharacterized protein</fullName>
    </submittedName>
</protein>
<dbReference type="EMBL" id="MTHB01000229">
    <property type="protein sequence ID" value="OXC74203.1"/>
    <property type="molecule type" value="Genomic_DNA"/>
</dbReference>
<proteinExistence type="predicted"/>